<keyword evidence="4" id="KW-0472">Membrane</keyword>
<evidence type="ECO:0000313" key="6">
    <source>
        <dbReference type="EMBL" id="EAN33819.1"/>
    </source>
</evidence>
<evidence type="ECO:0000256" key="2">
    <source>
        <dbReference type="ARBA" id="ARBA00022692"/>
    </source>
</evidence>
<dbReference type="PANTHER" id="PTHR12953:SF0">
    <property type="entry name" value="SUN DOMAIN-CONTAINING OSSIFICATION FACTOR"/>
    <property type="match status" value="1"/>
</dbReference>
<dbReference type="OMA" id="TEGYRIH"/>
<keyword evidence="7" id="KW-1185">Reference proteome</keyword>
<dbReference type="STRING" id="5875.Q4N889"/>
<dbReference type="AlphaFoldDB" id="Q4N889"/>
<dbReference type="InterPro" id="IPR012919">
    <property type="entry name" value="SUN_dom"/>
</dbReference>
<comment type="caution">
    <text evidence="6">The sequence shown here is derived from an EMBL/GenBank/DDBJ whole genome shotgun (WGS) entry which is preliminary data.</text>
</comment>
<evidence type="ECO:0000256" key="1">
    <source>
        <dbReference type="ARBA" id="ARBA00004308"/>
    </source>
</evidence>
<organism evidence="6 7">
    <name type="scientific">Theileria parva</name>
    <name type="common">East coast fever infection agent</name>
    <dbReference type="NCBI Taxonomy" id="5875"/>
    <lineage>
        <taxon>Eukaryota</taxon>
        <taxon>Sar</taxon>
        <taxon>Alveolata</taxon>
        <taxon>Apicomplexa</taxon>
        <taxon>Aconoidasida</taxon>
        <taxon>Piroplasmida</taxon>
        <taxon>Theileriidae</taxon>
        <taxon>Theileria</taxon>
    </lineage>
</organism>
<dbReference type="GO" id="GO:0012505">
    <property type="term" value="C:endomembrane system"/>
    <property type="evidence" value="ECO:0007669"/>
    <property type="project" value="UniProtKB-SubCell"/>
</dbReference>
<dbReference type="GO" id="GO:0005737">
    <property type="term" value="C:cytoplasm"/>
    <property type="evidence" value="ECO:0007669"/>
    <property type="project" value="TreeGrafter"/>
</dbReference>
<keyword evidence="3" id="KW-1133">Transmembrane helix</keyword>
<accession>Q4N889</accession>
<sequence length="707" mass="82996">MSLFKSRGNSFEKVPKTPKKSKIEYFFRFFLFILLFFFFLKKVALVNKSRLKLQDNFRVYESKLSTSRIKAKPFDPDLYSARIDFASEEFGTKIIAHSKGLSKVSRILEDDSGSYMLTPCNTSDWFVLSFPESILIQEISFLSFEYYSSSYKNIRISITGTYPSGKWLTLGELETDPSRNEIFDLSVVCNTDKNDCWGKYLKVELLDYHRLELNYYCSITKMMVYGITAVEYLETEISDDSSLYNSFAQPNVTGYPSITYETTGNTCDDMVGSVVNKQLDTAVDTDTAADSVMVTTKKEKEAEREVCEIGPLHESPMKKLSDLKCFAKTSEVLNPTFVYDIKNVILNSFYKFLMRLALRKDKNLHNKKLIHRVLKIGKFKRYCGTNLLFQFDCNRFITNLLLDKYSVYYANILDQVRLPSRHLWFESVIFYFFKNKRHVIGGIMNDVGIKEVPILVCTESMGLISKFKCYFYFNLKSFSTLLFTQFTEGYRIHGFKPRTGSLSHNLRDKLYLFYVDNRINIMSVPKFKGLTIDDESLVRRYDYKVKDKYISTVTVIDNKLYINVSSSYSTYFPFDVDSSNQKLDKELIKSNTSLYRFDFLSKITRYKDNLNRLNKSKRYGKKAQFDEKEKFKHRNFYQQDENTKSTDSKTHKHVLLKLSERIKSLEFLTNKLSNKIYQVENLLNFYIKRQLYSNQQVTNYYLQLLTY</sequence>
<dbReference type="EMBL" id="AAGK01000001">
    <property type="protein sequence ID" value="EAN33819.1"/>
    <property type="molecule type" value="Genomic_DNA"/>
</dbReference>
<dbReference type="InParanoid" id="Q4N889"/>
<dbReference type="eggNOG" id="KOG1396">
    <property type="taxonomic scope" value="Eukaryota"/>
</dbReference>
<proteinExistence type="predicted"/>
<reference evidence="6 7" key="1">
    <citation type="journal article" date="2005" name="Science">
        <title>Genome sequence of Theileria parva, a bovine pathogen that transforms lymphocytes.</title>
        <authorList>
            <person name="Gardner M.J."/>
            <person name="Bishop R."/>
            <person name="Shah T."/>
            <person name="de Villiers E.P."/>
            <person name="Carlton J.M."/>
            <person name="Hall N."/>
            <person name="Ren Q."/>
            <person name="Paulsen I.T."/>
            <person name="Pain A."/>
            <person name="Berriman M."/>
            <person name="Wilson R.J.M."/>
            <person name="Sato S."/>
            <person name="Ralph S.A."/>
            <person name="Mann D.J."/>
            <person name="Xiong Z."/>
            <person name="Shallom S.J."/>
            <person name="Weidman J."/>
            <person name="Jiang L."/>
            <person name="Lynn J."/>
            <person name="Weaver B."/>
            <person name="Shoaibi A."/>
            <person name="Domingo A.R."/>
            <person name="Wasawo D."/>
            <person name="Crabtree J."/>
            <person name="Wortman J.R."/>
            <person name="Haas B."/>
            <person name="Angiuoli S.V."/>
            <person name="Creasy T.H."/>
            <person name="Lu C."/>
            <person name="Suh B."/>
            <person name="Silva J.C."/>
            <person name="Utterback T.R."/>
            <person name="Feldblyum T.V."/>
            <person name="Pertea M."/>
            <person name="Allen J."/>
            <person name="Nierman W.C."/>
            <person name="Taracha E.L.N."/>
            <person name="Salzberg S.L."/>
            <person name="White O.R."/>
            <person name="Fitzhugh H.A."/>
            <person name="Morzaria S."/>
            <person name="Venter J.C."/>
            <person name="Fraser C.M."/>
            <person name="Nene V."/>
        </authorList>
    </citation>
    <scope>NUCLEOTIDE SEQUENCE [LARGE SCALE GENOMIC DNA]</scope>
    <source>
        <strain evidence="6 7">Muguga</strain>
    </source>
</reference>
<dbReference type="PROSITE" id="PS51469">
    <property type="entry name" value="SUN"/>
    <property type="match status" value="1"/>
</dbReference>
<dbReference type="GeneID" id="3502633"/>
<dbReference type="GO" id="GO:0016020">
    <property type="term" value="C:membrane"/>
    <property type="evidence" value="ECO:0007669"/>
    <property type="project" value="InterPro"/>
</dbReference>
<dbReference type="Proteomes" id="UP000001949">
    <property type="component" value="Unassembled WGS sequence"/>
</dbReference>
<dbReference type="KEGG" id="tpv:TP01_0581"/>
<evidence type="ECO:0000256" key="3">
    <source>
        <dbReference type="ARBA" id="ARBA00022989"/>
    </source>
</evidence>
<evidence type="ECO:0000313" key="7">
    <source>
        <dbReference type="Proteomes" id="UP000001949"/>
    </source>
</evidence>
<dbReference type="InterPro" id="IPR045120">
    <property type="entry name" value="Suco/Slp1-like"/>
</dbReference>
<dbReference type="VEuPathDB" id="PiroplasmaDB:TpMuguga_01g00581"/>
<feature type="domain" description="SUN" evidence="5">
    <location>
        <begin position="56"/>
        <end position="229"/>
    </location>
</feature>
<dbReference type="Pfam" id="PF07738">
    <property type="entry name" value="Sad1_UNC"/>
    <property type="match status" value="1"/>
</dbReference>
<gene>
    <name evidence="6" type="ordered locus">TP01_0581</name>
</gene>
<name>Q4N889_THEPA</name>
<dbReference type="GO" id="GO:0034975">
    <property type="term" value="P:protein folding in endoplasmic reticulum"/>
    <property type="evidence" value="ECO:0007669"/>
    <property type="project" value="TreeGrafter"/>
</dbReference>
<dbReference type="PANTHER" id="PTHR12953">
    <property type="entry name" value="MEMBRANE PROTEIN CH1 RELATED"/>
    <property type="match status" value="1"/>
</dbReference>
<keyword evidence="2" id="KW-0812">Transmembrane</keyword>
<comment type="subcellular location">
    <subcellularLocation>
        <location evidence="1">Endomembrane system</location>
    </subcellularLocation>
</comment>
<protein>
    <recommendedName>
        <fullName evidence="5">SUN domain-containing protein</fullName>
    </recommendedName>
</protein>
<evidence type="ECO:0000256" key="4">
    <source>
        <dbReference type="ARBA" id="ARBA00023136"/>
    </source>
</evidence>
<evidence type="ECO:0000259" key="5">
    <source>
        <dbReference type="PROSITE" id="PS51469"/>
    </source>
</evidence>